<sequence length="207" mass="23710">MQHYKELLIVSPFEIPNTTLALETIKTGAYPVLHLGRNLQKAQESLDIMSESTTESFGVCFVDDTTLKLDLPPNVILIACIVCACSDDIDIRQSYEFKVTHLPVPKKLKVGEMAEIRCQLERSGRYDNAKYYLRYFQPDGKGELRMDDGTVFLPNDSYELTKETFRLYYTSKSEDQQVIDVYFSDNYGNTCQLSFSFNNDNSEGDKE</sequence>
<reference evidence="1" key="1">
    <citation type="submission" date="2016-04" db="EMBL/GenBank/DDBJ databases">
        <authorList>
            <person name="Evans L.H."/>
            <person name="Alamgir A."/>
            <person name="Owens N."/>
            <person name="Weber N.D."/>
            <person name="Virtaneva K."/>
            <person name="Barbian K."/>
            <person name="Babar A."/>
            <person name="Rosenke K."/>
        </authorList>
    </citation>
    <scope>NUCLEOTIDE SEQUENCE</scope>
    <source>
        <strain evidence="1">86-2</strain>
    </source>
</reference>
<dbReference type="AlphaFoldDB" id="A0A212J2P9"/>
<accession>A0A212J2P9</accession>
<dbReference type="Pfam" id="PF12988">
    <property type="entry name" value="TraQ_transposon"/>
    <property type="match status" value="1"/>
</dbReference>
<protein>
    <submittedName>
        <fullName evidence="1">Uncharacterized protein</fullName>
    </submittedName>
</protein>
<dbReference type="Gene3D" id="2.60.40.2410">
    <property type="entry name" value="Uncharacterised protein PF12988, DUF3872"/>
    <property type="match status" value="1"/>
</dbReference>
<dbReference type="InterPro" id="IPR024355">
    <property type="entry name" value="TraQ_bacteroidetes"/>
</dbReference>
<proteinExistence type="predicted"/>
<name>A0A212J2P9_9BACT</name>
<evidence type="ECO:0000313" key="1">
    <source>
        <dbReference type="EMBL" id="SBV93697.1"/>
    </source>
</evidence>
<dbReference type="EMBL" id="FLUL01000001">
    <property type="protein sequence ID" value="SBV93697.1"/>
    <property type="molecule type" value="Genomic_DNA"/>
</dbReference>
<organism evidence="1">
    <name type="scientific">uncultured Dysgonomonas sp</name>
    <dbReference type="NCBI Taxonomy" id="206096"/>
    <lineage>
        <taxon>Bacteria</taxon>
        <taxon>Pseudomonadati</taxon>
        <taxon>Bacteroidota</taxon>
        <taxon>Bacteroidia</taxon>
        <taxon>Bacteroidales</taxon>
        <taxon>Dysgonomonadaceae</taxon>
        <taxon>Dysgonomonas</taxon>
        <taxon>environmental samples</taxon>
    </lineage>
</organism>
<gene>
    <name evidence="1" type="ORF">KL86DYS2_10588</name>
</gene>
<dbReference type="InterPro" id="IPR038707">
    <property type="entry name" value="TraQ_sf"/>
</dbReference>